<dbReference type="AlphaFoldDB" id="A0A6A6FAS0"/>
<proteinExistence type="predicted"/>
<protein>
    <submittedName>
        <fullName evidence="2">Uncharacterized protein</fullName>
    </submittedName>
</protein>
<accession>A0A6A6FAS0</accession>
<name>A0A6A6FAS0_9PEZI</name>
<feature type="compositionally biased region" description="Basic and acidic residues" evidence="1">
    <location>
        <begin position="75"/>
        <end position="85"/>
    </location>
</feature>
<evidence type="ECO:0000313" key="3">
    <source>
        <dbReference type="Proteomes" id="UP000799539"/>
    </source>
</evidence>
<dbReference type="Proteomes" id="UP000799539">
    <property type="component" value="Unassembled WGS sequence"/>
</dbReference>
<reference evidence="2" key="1">
    <citation type="journal article" date="2020" name="Stud. Mycol.">
        <title>101 Dothideomycetes genomes: a test case for predicting lifestyles and emergence of pathogens.</title>
        <authorList>
            <person name="Haridas S."/>
            <person name="Albert R."/>
            <person name="Binder M."/>
            <person name="Bloem J."/>
            <person name="Labutti K."/>
            <person name="Salamov A."/>
            <person name="Andreopoulos B."/>
            <person name="Baker S."/>
            <person name="Barry K."/>
            <person name="Bills G."/>
            <person name="Bluhm B."/>
            <person name="Cannon C."/>
            <person name="Castanera R."/>
            <person name="Culley D."/>
            <person name="Daum C."/>
            <person name="Ezra D."/>
            <person name="Gonzalez J."/>
            <person name="Henrissat B."/>
            <person name="Kuo A."/>
            <person name="Liang C."/>
            <person name="Lipzen A."/>
            <person name="Lutzoni F."/>
            <person name="Magnuson J."/>
            <person name="Mondo S."/>
            <person name="Nolan M."/>
            <person name="Ohm R."/>
            <person name="Pangilinan J."/>
            <person name="Park H.-J."/>
            <person name="Ramirez L."/>
            <person name="Alfaro M."/>
            <person name="Sun H."/>
            <person name="Tritt A."/>
            <person name="Yoshinaga Y."/>
            <person name="Zwiers L.-H."/>
            <person name="Turgeon B."/>
            <person name="Goodwin S."/>
            <person name="Spatafora J."/>
            <person name="Crous P."/>
            <person name="Grigoriev I."/>
        </authorList>
    </citation>
    <scope>NUCLEOTIDE SEQUENCE</scope>
    <source>
        <strain evidence="2">SCOH1-5</strain>
    </source>
</reference>
<sequence length="85" mass="9464">MSNERLPSRRRSISSRDPQQSTPIPSCITLVHHAASSESCRSSPLPNPKCRPNATQTIFSPSSSSLSHMHVRKRSDHDACQKRLV</sequence>
<feature type="region of interest" description="Disordered" evidence="1">
    <location>
        <begin position="38"/>
        <end position="85"/>
    </location>
</feature>
<evidence type="ECO:0000256" key="1">
    <source>
        <dbReference type="SAM" id="MobiDB-lite"/>
    </source>
</evidence>
<gene>
    <name evidence="2" type="ORF">CERZMDRAFT_91088</name>
</gene>
<dbReference type="EMBL" id="ML992680">
    <property type="protein sequence ID" value="KAF2210531.1"/>
    <property type="molecule type" value="Genomic_DNA"/>
</dbReference>
<organism evidence="2 3">
    <name type="scientific">Cercospora zeae-maydis SCOH1-5</name>
    <dbReference type="NCBI Taxonomy" id="717836"/>
    <lineage>
        <taxon>Eukaryota</taxon>
        <taxon>Fungi</taxon>
        <taxon>Dikarya</taxon>
        <taxon>Ascomycota</taxon>
        <taxon>Pezizomycotina</taxon>
        <taxon>Dothideomycetes</taxon>
        <taxon>Dothideomycetidae</taxon>
        <taxon>Mycosphaerellales</taxon>
        <taxon>Mycosphaerellaceae</taxon>
        <taxon>Cercospora</taxon>
    </lineage>
</organism>
<evidence type="ECO:0000313" key="2">
    <source>
        <dbReference type="EMBL" id="KAF2210531.1"/>
    </source>
</evidence>
<feature type="region of interest" description="Disordered" evidence="1">
    <location>
        <begin position="1"/>
        <end position="25"/>
    </location>
</feature>
<keyword evidence="3" id="KW-1185">Reference proteome</keyword>